<keyword evidence="3" id="KW-1185">Reference proteome</keyword>
<dbReference type="InterPro" id="IPR038800">
    <property type="entry name" value="CCDC17"/>
</dbReference>
<dbReference type="EMBL" id="CP026254">
    <property type="protein sequence ID" value="AWP10622.1"/>
    <property type="molecule type" value="Genomic_DNA"/>
</dbReference>
<name>A0A2U9C687_SCOMX</name>
<evidence type="ECO:0000256" key="1">
    <source>
        <dbReference type="SAM" id="MobiDB-lite"/>
    </source>
</evidence>
<organism evidence="2 3">
    <name type="scientific">Scophthalmus maximus</name>
    <name type="common">Turbot</name>
    <name type="synonym">Psetta maxima</name>
    <dbReference type="NCBI Taxonomy" id="52904"/>
    <lineage>
        <taxon>Eukaryota</taxon>
        <taxon>Metazoa</taxon>
        <taxon>Chordata</taxon>
        <taxon>Craniata</taxon>
        <taxon>Vertebrata</taxon>
        <taxon>Euteleostomi</taxon>
        <taxon>Actinopterygii</taxon>
        <taxon>Neopterygii</taxon>
        <taxon>Teleostei</taxon>
        <taxon>Neoteleostei</taxon>
        <taxon>Acanthomorphata</taxon>
        <taxon>Carangaria</taxon>
        <taxon>Pleuronectiformes</taxon>
        <taxon>Pleuronectoidei</taxon>
        <taxon>Scophthalmidae</taxon>
        <taxon>Scophthalmus</taxon>
    </lineage>
</organism>
<feature type="region of interest" description="Disordered" evidence="1">
    <location>
        <begin position="87"/>
        <end position="120"/>
    </location>
</feature>
<gene>
    <name evidence="2" type="ORF">SMAX5B_022590</name>
</gene>
<sequence length="323" mass="35407">MREMAALHERRVALMHAHNLQLEQRRDDPAGNYKMHHDKCKLIAPAGGPLSTQIGALRRAYTQSGGSDPAIVAQMIDLQAEAQSLEKNEAASAKATGKRENDEPLYSEGVEAGPPTPLPPVRCLPGVSSPCDRRPTPGDCVPLSVKLPVPRIQPSPSLCLVVEVQAARDLDVQEQEVFRMVSSGWTRLELFDPYNQLRSGHWRAPVRSLPIRPSLSIDQLNSIPQVGNMELWVRLVKGRDEDVQTLEKPEPTSTRHYRYPDVASSPHATVQGNAALPVSAPQSRGVTADEASLLSFDALNEQTSCAEAKMIPDTVSMLTLIKR</sequence>
<dbReference type="PANTHER" id="PTHR33820:SF4">
    <property type="entry name" value="COILED-COIL DOMAIN-CONTAINING PROTEIN 17"/>
    <property type="match status" value="1"/>
</dbReference>
<protein>
    <submittedName>
        <fullName evidence="2">Putative coiled-coil domain-containing protein 17</fullName>
    </submittedName>
</protein>
<proteinExistence type="predicted"/>
<dbReference type="PANTHER" id="PTHR33820">
    <property type="entry name" value="COILED-COIL DOMAIN-CONTAINING PROTEIN 17"/>
    <property type="match status" value="1"/>
</dbReference>
<reference evidence="2 3" key="1">
    <citation type="submission" date="2017-12" db="EMBL/GenBank/DDBJ databases">
        <title>Integrating genomic resources of turbot (Scophthalmus maximus) in depth evaluation of genetic and physical mapping variation across individuals.</title>
        <authorList>
            <person name="Martinez P."/>
        </authorList>
    </citation>
    <scope>NUCLEOTIDE SEQUENCE [LARGE SCALE GENOMIC DNA]</scope>
</reference>
<dbReference type="Proteomes" id="UP000246464">
    <property type="component" value="Chromosome 12"/>
</dbReference>
<evidence type="ECO:0000313" key="2">
    <source>
        <dbReference type="EMBL" id="AWP10622.1"/>
    </source>
</evidence>
<evidence type="ECO:0000313" key="3">
    <source>
        <dbReference type="Proteomes" id="UP000246464"/>
    </source>
</evidence>
<dbReference type="AlphaFoldDB" id="A0A2U9C687"/>
<accession>A0A2U9C687</accession>